<dbReference type="RefSeq" id="WP_184959962.1">
    <property type="nucleotide sequence ID" value="NZ_JACHIN010000002.1"/>
</dbReference>
<keyword evidence="1" id="KW-0732">Signal</keyword>
<feature type="domain" description="ORF 12 gene product N-terminal" evidence="2">
    <location>
        <begin position="33"/>
        <end position="122"/>
    </location>
</feature>
<keyword evidence="4" id="KW-1185">Reference proteome</keyword>
<evidence type="ECO:0000259" key="2">
    <source>
        <dbReference type="Pfam" id="PF18042"/>
    </source>
</evidence>
<dbReference type="Gene3D" id="3.10.450.280">
    <property type="match status" value="1"/>
</dbReference>
<dbReference type="AlphaFoldDB" id="A0A7W8EDF8"/>
<feature type="signal peptide" evidence="1">
    <location>
        <begin position="1"/>
        <end position="19"/>
    </location>
</feature>
<sequence length="129" mass="13474">MRAVRVFAAVLAAVSIAVAGCGGGDGGAAAVAVPDSPAGKQLSWYMDAVNRTPVADKELKEHLSETFLKEVPPEEFNRLAKTLAGLKVTELTEVKPDALKGKASASGQEYKTEISVDDAGKIDYLLITG</sequence>
<gene>
    <name evidence="3" type="ORF">HNR40_001974</name>
</gene>
<dbReference type="Pfam" id="PF18042">
    <property type="entry name" value="ORF_12_N"/>
    <property type="match status" value="1"/>
</dbReference>
<dbReference type="InterPro" id="IPR040846">
    <property type="entry name" value="ORF_12_N"/>
</dbReference>
<reference evidence="3 4" key="1">
    <citation type="submission" date="2020-08" db="EMBL/GenBank/DDBJ databases">
        <title>Genomic Encyclopedia of Type Strains, Phase IV (KMG-IV): sequencing the most valuable type-strain genomes for metagenomic binning, comparative biology and taxonomic classification.</title>
        <authorList>
            <person name="Goeker M."/>
        </authorList>
    </citation>
    <scope>NUCLEOTIDE SEQUENCE [LARGE SCALE GENOMIC DNA]</scope>
    <source>
        <strain evidence="3 4">DSM 45385</strain>
    </source>
</reference>
<dbReference type="Proteomes" id="UP000568380">
    <property type="component" value="Unassembled WGS sequence"/>
</dbReference>
<dbReference type="PROSITE" id="PS51257">
    <property type="entry name" value="PROKAR_LIPOPROTEIN"/>
    <property type="match status" value="1"/>
</dbReference>
<protein>
    <recommendedName>
        <fullName evidence="2">ORF 12 gene product N-terminal domain-containing protein</fullName>
    </recommendedName>
</protein>
<comment type="caution">
    <text evidence="3">The sequence shown here is derived from an EMBL/GenBank/DDBJ whole genome shotgun (WGS) entry which is preliminary data.</text>
</comment>
<evidence type="ECO:0000313" key="4">
    <source>
        <dbReference type="Proteomes" id="UP000568380"/>
    </source>
</evidence>
<organism evidence="3 4">
    <name type="scientific">Nonomuraea endophytica</name>
    <dbReference type="NCBI Taxonomy" id="714136"/>
    <lineage>
        <taxon>Bacteria</taxon>
        <taxon>Bacillati</taxon>
        <taxon>Actinomycetota</taxon>
        <taxon>Actinomycetes</taxon>
        <taxon>Streptosporangiales</taxon>
        <taxon>Streptosporangiaceae</taxon>
        <taxon>Nonomuraea</taxon>
    </lineage>
</organism>
<evidence type="ECO:0000256" key="1">
    <source>
        <dbReference type="SAM" id="SignalP"/>
    </source>
</evidence>
<name>A0A7W8EDF8_9ACTN</name>
<feature type="chain" id="PRO_5039122660" description="ORF 12 gene product N-terminal domain-containing protein" evidence="1">
    <location>
        <begin position="20"/>
        <end position="129"/>
    </location>
</feature>
<dbReference type="EMBL" id="JACHIN010000002">
    <property type="protein sequence ID" value="MBB5076510.1"/>
    <property type="molecule type" value="Genomic_DNA"/>
</dbReference>
<proteinExistence type="predicted"/>
<accession>A0A7W8EDF8</accession>
<evidence type="ECO:0000313" key="3">
    <source>
        <dbReference type="EMBL" id="MBB5076510.1"/>
    </source>
</evidence>